<name>A0A376BZA2_9FLAO</name>
<proteinExistence type="predicted"/>
<dbReference type="SUPFAM" id="SSF158446">
    <property type="entry name" value="IVS-encoded protein-like"/>
    <property type="match status" value="1"/>
</dbReference>
<dbReference type="InterPro" id="IPR012657">
    <property type="entry name" value="23S_rRNA-intervening_sequence"/>
</dbReference>
<protein>
    <submittedName>
        <fullName evidence="1">Four helix bundle protein</fullName>
    </submittedName>
</protein>
<dbReference type="NCBIfam" id="TIGR02436">
    <property type="entry name" value="four helix bundle protein"/>
    <property type="match status" value="1"/>
</dbReference>
<dbReference type="AlphaFoldDB" id="A0A376BZA2"/>
<dbReference type="PANTHER" id="PTHR38471">
    <property type="entry name" value="FOUR HELIX BUNDLE PROTEIN"/>
    <property type="match status" value="1"/>
</dbReference>
<accession>A0A376BZA2</accession>
<dbReference type="PANTHER" id="PTHR38471:SF2">
    <property type="entry name" value="FOUR HELIX BUNDLE PROTEIN"/>
    <property type="match status" value="1"/>
</dbReference>
<sequence length="126" mass="14722">MAENFENFKVYQLTLILTKNIFELLNNEALQKEFELSNQLKRAILSISNNIAEGSEYNSNIQFVRFLKYAKGSCAEVRNMLNICEKIYQIDVEQLQKDCKEISVQLSKFIDYLKITSHKKTSNSRN</sequence>
<organism evidence="1 2">
    <name type="scientific">Bergeyella zoohelcum</name>
    <dbReference type="NCBI Taxonomy" id="1015"/>
    <lineage>
        <taxon>Bacteria</taxon>
        <taxon>Pseudomonadati</taxon>
        <taxon>Bacteroidota</taxon>
        <taxon>Flavobacteriia</taxon>
        <taxon>Flavobacteriales</taxon>
        <taxon>Weeksellaceae</taxon>
        <taxon>Bergeyella</taxon>
    </lineage>
</organism>
<dbReference type="EMBL" id="UFTJ01000001">
    <property type="protein sequence ID" value="SSZ46983.1"/>
    <property type="molecule type" value="Genomic_DNA"/>
</dbReference>
<evidence type="ECO:0000313" key="1">
    <source>
        <dbReference type="EMBL" id="SSZ46983.1"/>
    </source>
</evidence>
<dbReference type="Pfam" id="PF05635">
    <property type="entry name" value="23S_rRNA_IVP"/>
    <property type="match status" value="1"/>
</dbReference>
<dbReference type="InterPro" id="IPR036583">
    <property type="entry name" value="23S_rRNA_IVS_sf"/>
</dbReference>
<reference evidence="1 2" key="1">
    <citation type="submission" date="2018-06" db="EMBL/GenBank/DDBJ databases">
        <authorList>
            <consortium name="Pathogen Informatics"/>
            <person name="Doyle S."/>
        </authorList>
    </citation>
    <scope>NUCLEOTIDE SEQUENCE [LARGE SCALE GENOMIC DNA]</scope>
    <source>
        <strain evidence="1 2">NCTC11661</strain>
    </source>
</reference>
<evidence type="ECO:0000313" key="2">
    <source>
        <dbReference type="Proteomes" id="UP000255515"/>
    </source>
</evidence>
<dbReference type="Proteomes" id="UP000255515">
    <property type="component" value="Unassembled WGS sequence"/>
</dbReference>
<gene>
    <name evidence="1" type="ORF">NCTC11661_00646</name>
</gene>
<dbReference type="Gene3D" id="1.20.1440.60">
    <property type="entry name" value="23S rRNA-intervening sequence"/>
    <property type="match status" value="1"/>
</dbReference>
<dbReference type="RefSeq" id="WP_002686604.1">
    <property type="nucleotide sequence ID" value="NZ_UFTJ01000001.1"/>
</dbReference>